<keyword evidence="2" id="KW-1185">Reference proteome</keyword>
<gene>
    <name evidence="1" type="ORF">Cni_G27151</name>
</gene>
<dbReference type="Proteomes" id="UP001327560">
    <property type="component" value="Chromosome 8"/>
</dbReference>
<protein>
    <submittedName>
        <fullName evidence="1">Uncharacterized protein</fullName>
    </submittedName>
</protein>
<evidence type="ECO:0000313" key="2">
    <source>
        <dbReference type="Proteomes" id="UP001327560"/>
    </source>
</evidence>
<dbReference type="AlphaFoldDB" id="A0AAQ3L0B2"/>
<proteinExistence type="predicted"/>
<dbReference type="EMBL" id="CP136897">
    <property type="protein sequence ID" value="WOL18357.1"/>
    <property type="molecule type" value="Genomic_DNA"/>
</dbReference>
<reference evidence="1 2" key="1">
    <citation type="submission" date="2023-10" db="EMBL/GenBank/DDBJ databases">
        <title>Chromosome-scale genome assembly provides insights into flower coloration mechanisms of Canna indica.</title>
        <authorList>
            <person name="Li C."/>
        </authorList>
    </citation>
    <scope>NUCLEOTIDE SEQUENCE [LARGE SCALE GENOMIC DNA]</scope>
    <source>
        <tissue evidence="1">Flower</tissue>
    </source>
</reference>
<organism evidence="1 2">
    <name type="scientific">Canna indica</name>
    <name type="common">Indian-shot</name>
    <dbReference type="NCBI Taxonomy" id="4628"/>
    <lineage>
        <taxon>Eukaryota</taxon>
        <taxon>Viridiplantae</taxon>
        <taxon>Streptophyta</taxon>
        <taxon>Embryophyta</taxon>
        <taxon>Tracheophyta</taxon>
        <taxon>Spermatophyta</taxon>
        <taxon>Magnoliopsida</taxon>
        <taxon>Liliopsida</taxon>
        <taxon>Zingiberales</taxon>
        <taxon>Cannaceae</taxon>
        <taxon>Canna</taxon>
    </lineage>
</organism>
<accession>A0AAQ3L0B2</accession>
<name>A0AAQ3L0B2_9LILI</name>
<sequence length="96" mass="10105">MSRYPMQSPPKKPFPLLNFSNASSKSFSPANSCSTASAFASSVCALAILGLKRVVVAGMVIDCVRWICGASDVVMAFSERRTGVIAGTMVELSNAI</sequence>
<evidence type="ECO:0000313" key="1">
    <source>
        <dbReference type="EMBL" id="WOL18357.1"/>
    </source>
</evidence>